<dbReference type="PANTHER" id="PTHR33317">
    <property type="entry name" value="POLYNUCLEOTIDYL TRANSFERASE, RIBONUCLEASE H-LIKE SUPERFAMILY PROTEIN"/>
    <property type="match status" value="1"/>
</dbReference>
<dbReference type="GO" id="GO:0004518">
    <property type="term" value="F:nuclease activity"/>
    <property type="evidence" value="ECO:0007669"/>
    <property type="project" value="UniProtKB-KW"/>
</dbReference>
<dbReference type="EC" id="3.1.-.-" evidence="5"/>
<protein>
    <recommendedName>
        <fullName evidence="5">Putative pre-16S rRNA nuclease</fullName>
        <ecNumber evidence="5">3.1.-.-</ecNumber>
    </recommendedName>
</protein>
<evidence type="ECO:0000256" key="2">
    <source>
        <dbReference type="ARBA" id="ARBA00022517"/>
    </source>
</evidence>
<comment type="function">
    <text evidence="5">Could be a nuclease involved in processing of the 5'-end of pre-16S rRNA.</text>
</comment>
<dbReference type="HAMAP" id="MF_00651">
    <property type="entry name" value="Nuclease_YqgF"/>
    <property type="match status" value="1"/>
</dbReference>
<gene>
    <name evidence="7" type="ORF">ING2E5A_1287</name>
</gene>
<keyword evidence="8" id="KW-1185">Reference proteome</keyword>
<dbReference type="InterPro" id="IPR037027">
    <property type="entry name" value="YqgF/RNaseH-like_dom_sf"/>
</dbReference>
<evidence type="ECO:0000256" key="4">
    <source>
        <dbReference type="ARBA" id="ARBA00022801"/>
    </source>
</evidence>
<evidence type="ECO:0000259" key="6">
    <source>
        <dbReference type="SMART" id="SM00732"/>
    </source>
</evidence>
<dbReference type="KEGG" id="pmuc:ING2E5A_1287"/>
<dbReference type="InterPro" id="IPR006641">
    <property type="entry name" value="YqgF/RNaseH-like_dom"/>
</dbReference>
<reference evidence="7 8" key="1">
    <citation type="submission" date="2016-08" db="EMBL/GenBank/DDBJ databases">
        <authorList>
            <person name="Seilhamer J.J."/>
        </authorList>
    </citation>
    <scope>NUCLEOTIDE SEQUENCE [LARGE SCALE GENOMIC DNA]</scope>
    <source>
        <strain evidence="7">ING2-E5A</strain>
    </source>
</reference>
<dbReference type="STRING" id="1642646.ING2E5A_1287"/>
<keyword evidence="4 5" id="KW-0378">Hydrolase</keyword>
<dbReference type="Proteomes" id="UP000178485">
    <property type="component" value="Chromosome i"/>
</dbReference>
<dbReference type="PANTHER" id="PTHR33317:SF4">
    <property type="entry name" value="POLYNUCLEOTIDYL TRANSFERASE, RIBONUCLEASE H-LIKE SUPERFAMILY PROTEIN"/>
    <property type="match status" value="1"/>
</dbReference>
<dbReference type="RefSeq" id="WP_071136656.1">
    <property type="nucleotide sequence ID" value="NZ_DUQN01000029.1"/>
</dbReference>
<evidence type="ECO:0000256" key="5">
    <source>
        <dbReference type="HAMAP-Rule" id="MF_00651"/>
    </source>
</evidence>
<sequence>MSRLLAIDYGKKRTGIAVSDPLQLIANGLTTVSTAGLFDFLHNYFQKEKVERVIIGLPRQMNYEASETLPEIERIADRLRKRYPEIEVICYDERFTSKMAQQSMIEGGVKRKDRRNKALIDEISATIILQGYMESRAYNEEKERRINP</sequence>
<evidence type="ECO:0000256" key="1">
    <source>
        <dbReference type="ARBA" id="ARBA00022490"/>
    </source>
</evidence>
<accession>A0A1G4G6F1</accession>
<name>A0A1G4G6F1_9BACT</name>
<dbReference type="NCBIfam" id="TIGR00250">
    <property type="entry name" value="RNAse_H_YqgF"/>
    <property type="match status" value="1"/>
</dbReference>
<evidence type="ECO:0000313" key="8">
    <source>
        <dbReference type="Proteomes" id="UP000178485"/>
    </source>
</evidence>
<dbReference type="CDD" id="cd16964">
    <property type="entry name" value="YqgF"/>
    <property type="match status" value="1"/>
</dbReference>
<keyword evidence="3 5" id="KW-0540">Nuclease</keyword>
<dbReference type="GO" id="GO:0016788">
    <property type="term" value="F:hydrolase activity, acting on ester bonds"/>
    <property type="evidence" value="ECO:0007669"/>
    <property type="project" value="UniProtKB-UniRule"/>
</dbReference>
<dbReference type="SUPFAM" id="SSF53098">
    <property type="entry name" value="Ribonuclease H-like"/>
    <property type="match status" value="1"/>
</dbReference>
<keyword evidence="1 5" id="KW-0963">Cytoplasm</keyword>
<comment type="similarity">
    <text evidence="5">Belongs to the YqgF HJR family.</text>
</comment>
<dbReference type="GO" id="GO:0005829">
    <property type="term" value="C:cytosol"/>
    <property type="evidence" value="ECO:0007669"/>
    <property type="project" value="TreeGrafter"/>
</dbReference>
<evidence type="ECO:0000313" key="7">
    <source>
        <dbReference type="EMBL" id="SCM57327.1"/>
    </source>
</evidence>
<dbReference type="InterPro" id="IPR005227">
    <property type="entry name" value="YqgF"/>
</dbReference>
<feature type="domain" description="YqgF/RNase H-like" evidence="6">
    <location>
        <begin position="2"/>
        <end position="100"/>
    </location>
</feature>
<dbReference type="Gene3D" id="3.30.420.140">
    <property type="entry name" value="YqgF/RNase H-like domain"/>
    <property type="match status" value="1"/>
</dbReference>
<keyword evidence="2 5" id="KW-0690">Ribosome biogenesis</keyword>
<dbReference type="EMBL" id="LT608328">
    <property type="protein sequence ID" value="SCM57327.1"/>
    <property type="molecule type" value="Genomic_DNA"/>
</dbReference>
<dbReference type="InterPro" id="IPR012337">
    <property type="entry name" value="RNaseH-like_sf"/>
</dbReference>
<proteinExistence type="inferred from homology"/>
<comment type="subcellular location">
    <subcellularLocation>
        <location evidence="5">Cytoplasm</location>
    </subcellularLocation>
</comment>
<organism evidence="7 8">
    <name type="scientific">Petrimonas mucosa</name>
    <dbReference type="NCBI Taxonomy" id="1642646"/>
    <lineage>
        <taxon>Bacteria</taxon>
        <taxon>Pseudomonadati</taxon>
        <taxon>Bacteroidota</taxon>
        <taxon>Bacteroidia</taxon>
        <taxon>Bacteroidales</taxon>
        <taxon>Dysgonomonadaceae</taxon>
        <taxon>Petrimonas</taxon>
    </lineage>
</organism>
<dbReference type="SMART" id="SM00732">
    <property type="entry name" value="YqgFc"/>
    <property type="match status" value="1"/>
</dbReference>
<evidence type="ECO:0000256" key="3">
    <source>
        <dbReference type="ARBA" id="ARBA00022722"/>
    </source>
</evidence>
<dbReference type="AlphaFoldDB" id="A0A1G4G6F1"/>
<dbReference type="Pfam" id="PF03652">
    <property type="entry name" value="RuvX"/>
    <property type="match status" value="1"/>
</dbReference>
<dbReference type="GO" id="GO:0000967">
    <property type="term" value="P:rRNA 5'-end processing"/>
    <property type="evidence" value="ECO:0007669"/>
    <property type="project" value="UniProtKB-UniRule"/>
</dbReference>